<protein>
    <submittedName>
        <fullName evidence="2">Uncharacterized protein</fullName>
    </submittedName>
</protein>
<comment type="caution">
    <text evidence="2">The sequence shown here is derived from an EMBL/GenBank/DDBJ whole genome shotgun (WGS) entry which is preliminary data.</text>
</comment>
<gene>
    <name evidence="2" type="ORF">BEMITA_LOCUS41</name>
</gene>
<dbReference type="Proteomes" id="UP001152759">
    <property type="component" value="Unassembled WGS sequence"/>
</dbReference>
<evidence type="ECO:0000313" key="3">
    <source>
        <dbReference type="Proteomes" id="UP001152759"/>
    </source>
</evidence>
<proteinExistence type="predicted"/>
<dbReference type="EMBL" id="CAKKNF020000004">
    <property type="protein sequence ID" value="CAH0746875.1"/>
    <property type="molecule type" value="Genomic_DNA"/>
</dbReference>
<reference evidence="2" key="1">
    <citation type="submission" date="2021-12" db="EMBL/GenBank/DDBJ databases">
        <authorList>
            <person name="King R."/>
        </authorList>
    </citation>
    <scope>NUCLEOTIDE SEQUENCE</scope>
</reference>
<sequence length="219" mass="23514">MELIKGMLETEQSLKMAYKSVLSILVISVASLVGADEPNFVPGAFPAQASAAAAAATAYSQPQPVPAPLYPSNEGNSIESDNSLQSYEEPSGFGVQTGYEGYLVPEEEPTALSIISTLFPQLSGIINYISGLWSRSSNVVSGAAGVVALGGVLTTLTCAFTPLCTLTFVGLARENVRDSMRSYLTEENIDTAANFIREAYEKYKKLNNRVRRRSANKKK</sequence>
<feature type="compositionally biased region" description="Polar residues" evidence="1">
    <location>
        <begin position="73"/>
        <end position="86"/>
    </location>
</feature>
<evidence type="ECO:0000256" key="1">
    <source>
        <dbReference type="SAM" id="MobiDB-lite"/>
    </source>
</evidence>
<name>A0AAI8UUR3_BEMTA</name>
<feature type="region of interest" description="Disordered" evidence="1">
    <location>
        <begin position="65"/>
        <end position="86"/>
    </location>
</feature>
<evidence type="ECO:0000313" key="2">
    <source>
        <dbReference type="EMBL" id="CAH0746875.1"/>
    </source>
</evidence>
<accession>A0AAI8UUR3</accession>
<organism evidence="2 3">
    <name type="scientific">Bemisia tabaci</name>
    <name type="common">Sweetpotato whitefly</name>
    <name type="synonym">Aleurodes tabaci</name>
    <dbReference type="NCBI Taxonomy" id="7038"/>
    <lineage>
        <taxon>Eukaryota</taxon>
        <taxon>Metazoa</taxon>
        <taxon>Ecdysozoa</taxon>
        <taxon>Arthropoda</taxon>
        <taxon>Hexapoda</taxon>
        <taxon>Insecta</taxon>
        <taxon>Pterygota</taxon>
        <taxon>Neoptera</taxon>
        <taxon>Paraneoptera</taxon>
        <taxon>Hemiptera</taxon>
        <taxon>Sternorrhyncha</taxon>
        <taxon>Aleyrodoidea</taxon>
        <taxon>Aleyrodidae</taxon>
        <taxon>Aleyrodinae</taxon>
        <taxon>Bemisia</taxon>
    </lineage>
</organism>
<keyword evidence="3" id="KW-1185">Reference proteome</keyword>
<dbReference type="AlphaFoldDB" id="A0AAI8UUR3"/>